<organism evidence="1 2">
    <name type="scientific">Ephemerocybe angulata</name>
    <dbReference type="NCBI Taxonomy" id="980116"/>
    <lineage>
        <taxon>Eukaryota</taxon>
        <taxon>Fungi</taxon>
        <taxon>Dikarya</taxon>
        <taxon>Basidiomycota</taxon>
        <taxon>Agaricomycotina</taxon>
        <taxon>Agaricomycetes</taxon>
        <taxon>Agaricomycetidae</taxon>
        <taxon>Agaricales</taxon>
        <taxon>Agaricineae</taxon>
        <taxon>Psathyrellaceae</taxon>
        <taxon>Ephemerocybe</taxon>
    </lineage>
</organism>
<gene>
    <name evidence="1" type="ORF">DFP72DRAFT_850715</name>
</gene>
<evidence type="ECO:0000313" key="1">
    <source>
        <dbReference type="EMBL" id="KAF6751599.1"/>
    </source>
</evidence>
<proteinExistence type="predicted"/>
<protein>
    <submittedName>
        <fullName evidence="1">Uncharacterized protein</fullName>
    </submittedName>
</protein>
<accession>A0A8H6HR12</accession>
<comment type="caution">
    <text evidence="1">The sequence shown here is derived from an EMBL/GenBank/DDBJ whole genome shotgun (WGS) entry which is preliminary data.</text>
</comment>
<dbReference type="EMBL" id="JACGCI010000049">
    <property type="protein sequence ID" value="KAF6751599.1"/>
    <property type="molecule type" value="Genomic_DNA"/>
</dbReference>
<reference evidence="1 2" key="1">
    <citation type="submission" date="2020-07" db="EMBL/GenBank/DDBJ databases">
        <title>Comparative genomics of pyrophilous fungi reveals a link between fire events and developmental genes.</title>
        <authorList>
            <consortium name="DOE Joint Genome Institute"/>
            <person name="Steindorff A.S."/>
            <person name="Carver A."/>
            <person name="Calhoun S."/>
            <person name="Stillman K."/>
            <person name="Liu H."/>
            <person name="Lipzen A."/>
            <person name="Pangilinan J."/>
            <person name="Labutti K."/>
            <person name="Bruns T.D."/>
            <person name="Grigoriev I.V."/>
        </authorList>
    </citation>
    <scope>NUCLEOTIDE SEQUENCE [LARGE SCALE GENOMIC DNA]</scope>
    <source>
        <strain evidence="1 2">CBS 144469</strain>
    </source>
</reference>
<keyword evidence="2" id="KW-1185">Reference proteome</keyword>
<name>A0A8H6HR12_9AGAR</name>
<dbReference type="Proteomes" id="UP000521943">
    <property type="component" value="Unassembled WGS sequence"/>
</dbReference>
<sequence length="165" mass="18032">MSLISMAALTITALETNTLSPITQRYWDYNPEANSDAEVDHIVGCGQVETLNNHEDWLDSLPQSHQASDISNYWSRDMTKHNPVNDVPPENFLKGHEVTAVAKVKAEMKTEAKAAVKVEAKVKVKVEAKAKAGVRITSVFMPGLRLIAAEELEGENPTSSGTTTL</sequence>
<dbReference type="AlphaFoldDB" id="A0A8H6HR12"/>
<evidence type="ECO:0000313" key="2">
    <source>
        <dbReference type="Proteomes" id="UP000521943"/>
    </source>
</evidence>